<proteinExistence type="inferred from homology"/>
<evidence type="ECO:0000256" key="3">
    <source>
        <dbReference type="RuleBase" id="RU004508"/>
    </source>
</evidence>
<dbReference type="AlphaFoldDB" id="A0A2M7R5H0"/>
<evidence type="ECO:0008006" key="6">
    <source>
        <dbReference type="Google" id="ProtNLM"/>
    </source>
</evidence>
<dbReference type="GO" id="GO:0000271">
    <property type="term" value="P:polysaccharide biosynthetic process"/>
    <property type="evidence" value="ECO:0007669"/>
    <property type="project" value="TreeGrafter"/>
</dbReference>
<keyword evidence="2 3" id="KW-0663">Pyridoxal phosphate</keyword>
<organism evidence="4 5">
    <name type="scientific">Candidatus Nealsonbacteria bacterium CG_4_10_14_0_8_um_filter_37_14</name>
    <dbReference type="NCBI Taxonomy" id="1974684"/>
    <lineage>
        <taxon>Bacteria</taxon>
        <taxon>Candidatus Nealsoniibacteriota</taxon>
    </lineage>
</organism>
<reference evidence="5" key="1">
    <citation type="submission" date="2017-09" db="EMBL/GenBank/DDBJ databases">
        <title>Depth-based differentiation of microbial function through sediment-hosted aquifers and enrichment of novel symbionts in the deep terrestrial subsurface.</title>
        <authorList>
            <person name="Probst A.J."/>
            <person name="Ladd B."/>
            <person name="Jarett J.K."/>
            <person name="Geller-Mcgrath D.E."/>
            <person name="Sieber C.M.K."/>
            <person name="Emerson J.B."/>
            <person name="Anantharaman K."/>
            <person name="Thomas B.C."/>
            <person name="Malmstrom R."/>
            <person name="Stieglmeier M."/>
            <person name="Klingl A."/>
            <person name="Woyke T."/>
            <person name="Ryan C.M."/>
            <person name="Banfield J.F."/>
        </authorList>
    </citation>
    <scope>NUCLEOTIDE SEQUENCE [LARGE SCALE GENOMIC DNA]</scope>
</reference>
<dbReference type="InterPro" id="IPR015421">
    <property type="entry name" value="PyrdxlP-dep_Trfase_major"/>
</dbReference>
<dbReference type="PIRSF" id="PIRSF000390">
    <property type="entry name" value="PLP_StrS"/>
    <property type="match status" value="1"/>
</dbReference>
<dbReference type="PANTHER" id="PTHR30244">
    <property type="entry name" value="TRANSAMINASE"/>
    <property type="match status" value="1"/>
</dbReference>
<feature type="active site" description="Proton acceptor" evidence="1">
    <location>
        <position position="191"/>
    </location>
</feature>
<dbReference type="InterPro" id="IPR015422">
    <property type="entry name" value="PyrdxlP-dep_Trfase_small"/>
</dbReference>
<sequence>MNPLKPISISLSPNTEKDDVRLALKLFFQPWKYKTIENSSRWLSRWLEEEFKKYLGVKYAFAFNSGRSALMVILEVLDIKKDDEVLLQAFTCNAAVNPILGREARPVFVDVDETINMDPEDLKKKITTNSKALMIQHTFGWPAQIEEILKIARENNLYLIEDCAHSLGAKYKEKFCGTFGDATFFSFGRDKIISSVFGGMAVTNDEKLAQKIKQFQDGLDFPSNFWVFQQLLHPILMNYLILPAYGLNQCLGRILLGILHKLSILSKAVYKKEKKGEMPQYFPKCLPNALAALALNQFRKLDRFNEHRREIAGLYKKELKNFDLPLAKDFGERQPTFMRYPILVENETDETLKVARKRRFFLDDGWRKSPIVPPDTDLRKMRYKIGDCPRAEKIARSIINLPTHINISQKEAKIIIDFLKSYENSGNN</sequence>
<feature type="modified residue" description="N6-(pyridoxal phosphate)lysine" evidence="2">
    <location>
        <position position="191"/>
    </location>
</feature>
<accession>A0A2M7R5H0</accession>
<dbReference type="EMBL" id="PFLW01000079">
    <property type="protein sequence ID" value="PIY88580.1"/>
    <property type="molecule type" value="Genomic_DNA"/>
</dbReference>
<dbReference type="InterPro" id="IPR000653">
    <property type="entry name" value="DegT/StrS_aminotransferase"/>
</dbReference>
<evidence type="ECO:0000256" key="2">
    <source>
        <dbReference type="PIRSR" id="PIRSR000390-2"/>
    </source>
</evidence>
<dbReference type="Gene3D" id="3.90.1150.10">
    <property type="entry name" value="Aspartate Aminotransferase, domain 1"/>
    <property type="match status" value="1"/>
</dbReference>
<evidence type="ECO:0000313" key="4">
    <source>
        <dbReference type="EMBL" id="PIY88580.1"/>
    </source>
</evidence>
<dbReference type="Pfam" id="PF01041">
    <property type="entry name" value="DegT_DnrJ_EryC1"/>
    <property type="match status" value="2"/>
</dbReference>
<dbReference type="GO" id="GO:0008483">
    <property type="term" value="F:transaminase activity"/>
    <property type="evidence" value="ECO:0007669"/>
    <property type="project" value="TreeGrafter"/>
</dbReference>
<dbReference type="Proteomes" id="UP000230767">
    <property type="component" value="Unassembled WGS sequence"/>
</dbReference>
<protein>
    <recommendedName>
        <fullName evidence="6">Aminotransferase</fullName>
    </recommendedName>
</protein>
<dbReference type="SUPFAM" id="SSF53383">
    <property type="entry name" value="PLP-dependent transferases"/>
    <property type="match status" value="1"/>
</dbReference>
<dbReference type="GO" id="GO:0030170">
    <property type="term" value="F:pyridoxal phosphate binding"/>
    <property type="evidence" value="ECO:0007669"/>
    <property type="project" value="TreeGrafter"/>
</dbReference>
<gene>
    <name evidence="4" type="ORF">COY73_03345</name>
</gene>
<dbReference type="InterPro" id="IPR015424">
    <property type="entry name" value="PyrdxlP-dep_Trfase"/>
</dbReference>
<dbReference type="Gene3D" id="3.40.640.10">
    <property type="entry name" value="Type I PLP-dependent aspartate aminotransferase-like (Major domain)"/>
    <property type="match status" value="1"/>
</dbReference>
<name>A0A2M7R5H0_9BACT</name>
<evidence type="ECO:0000313" key="5">
    <source>
        <dbReference type="Proteomes" id="UP000230767"/>
    </source>
</evidence>
<comment type="similarity">
    <text evidence="3">Belongs to the DegT/DnrJ/EryC1 family.</text>
</comment>
<evidence type="ECO:0000256" key="1">
    <source>
        <dbReference type="PIRSR" id="PIRSR000390-1"/>
    </source>
</evidence>
<comment type="caution">
    <text evidence="4">The sequence shown here is derived from an EMBL/GenBank/DDBJ whole genome shotgun (WGS) entry which is preliminary data.</text>
</comment>
<dbReference type="PANTHER" id="PTHR30244:SF34">
    <property type="entry name" value="DTDP-4-AMINO-4,6-DIDEOXYGALACTOSE TRANSAMINASE"/>
    <property type="match status" value="1"/>
</dbReference>